<protein>
    <submittedName>
        <fullName evidence="1">Uncharacterized protein</fullName>
    </submittedName>
</protein>
<dbReference type="RefSeq" id="XP_020428106.1">
    <property type="nucleotide sequence ID" value="XM_020581319.1"/>
</dbReference>
<reference evidence="1 2" key="1">
    <citation type="journal article" date="2011" name="Genome Res.">
        <title>Phylogeny-wide analysis of social amoeba genomes highlights ancient origins for complex intercellular communication.</title>
        <authorList>
            <person name="Heidel A.J."/>
            <person name="Lawal H.M."/>
            <person name="Felder M."/>
            <person name="Schilde C."/>
            <person name="Helps N.R."/>
            <person name="Tunggal B."/>
            <person name="Rivero F."/>
            <person name="John U."/>
            <person name="Schleicher M."/>
            <person name="Eichinger L."/>
            <person name="Platzer M."/>
            <person name="Noegel A.A."/>
            <person name="Schaap P."/>
            <person name="Gloeckner G."/>
        </authorList>
    </citation>
    <scope>NUCLEOTIDE SEQUENCE [LARGE SCALE GENOMIC DNA]</scope>
    <source>
        <strain evidence="2">ATCC 26659 / Pp 5 / PN500</strain>
    </source>
</reference>
<evidence type="ECO:0000313" key="1">
    <source>
        <dbReference type="EMBL" id="EFA75972.1"/>
    </source>
</evidence>
<name>D3BRE0_HETP5</name>
<accession>D3BRE0</accession>
<proteinExistence type="predicted"/>
<evidence type="ECO:0000313" key="2">
    <source>
        <dbReference type="Proteomes" id="UP000001396"/>
    </source>
</evidence>
<sequence>MASFGGCDIGVEVEGHLSSRFCPISEKIISAKFPIQPIFPSANSQFNQRLSQQWTMNLQRLSIPLGLAPYIVGSQFPMLENISVSLGEREYDLNSDVFIHFLENNRQVKHLSVVIYGTLDVRALLSKIPILKSSLRSFKFKPKRSLTVSRLIAYPRPAILFDVLEQLDQLEHLEIKSLGNPNIESPFESKMYYQRLEQYVKTAKNLKSFRYSEELSTRSPKLVDALLHSNIDYLTIVDGIPFQYITAFQRPIKEMIVCIDNDILDDVPLLDKIYPLFDNIERLTLVVRGFNEGIAKIIATVITNRQSKYLSIRLLAISSNPSTFHTISLAIINNTTLKYFNLQMETNTYSFAKLKLLSGLKRSILHHPSIIDKNSMIFTSYIYKNIITFLWNEHDLQAINFKTFQHKEKINKKLKSEILESYRSLLRLDLVSWQFHALVKQFNNHLNMSMFRGKDMGVVVEEHLSSRFCPISDRIISAKLPFQPIFPSAISQFNQRLTQQWTLSLQRISIPLDLSPYVVGSQFPLLENVTVYRYTIKSDIHSDTFGEFLQNNQQIKHLSVVFYISNEIEEHLSKVPILKSSLRSFKFKDSNFISVSRKIADHPAILFDVLEQLDQLEHLEIKSLGKPTVKSPFETDIYYQRLEQYVKTAKNLKSFRYSEELSRQSPKLVDTLIHSNIDYLTIVDGIPFQYITAFQRPIKEMIVYIDNNILDDVPLLDKIYPLFDNIERLTLVIRDFNEGISKIIATVITNRQSKYLSIRLLAISSNPSTFHTISHAIVNNVTLKYFSIQVEANSKSSNILQLERELISGLKGSILHHPSIVDKITGSLFGLVNCLVLRWFEVVWIGLANSLA</sequence>
<dbReference type="EMBL" id="ADBJ01000050">
    <property type="protein sequence ID" value="EFA75972.1"/>
    <property type="molecule type" value="Genomic_DNA"/>
</dbReference>
<gene>
    <name evidence="1" type="ORF">PPL_10548</name>
</gene>
<comment type="caution">
    <text evidence="1">The sequence shown here is derived from an EMBL/GenBank/DDBJ whole genome shotgun (WGS) entry which is preliminary data.</text>
</comment>
<keyword evidence="2" id="KW-1185">Reference proteome</keyword>
<organism evidence="1 2">
    <name type="scientific">Heterostelium pallidum (strain ATCC 26659 / Pp 5 / PN500)</name>
    <name type="common">Cellular slime mold</name>
    <name type="synonym">Polysphondylium pallidum</name>
    <dbReference type="NCBI Taxonomy" id="670386"/>
    <lineage>
        <taxon>Eukaryota</taxon>
        <taxon>Amoebozoa</taxon>
        <taxon>Evosea</taxon>
        <taxon>Eumycetozoa</taxon>
        <taxon>Dictyostelia</taxon>
        <taxon>Acytosteliales</taxon>
        <taxon>Acytosteliaceae</taxon>
        <taxon>Heterostelium</taxon>
    </lineage>
</organism>
<dbReference type="Proteomes" id="UP000001396">
    <property type="component" value="Unassembled WGS sequence"/>
</dbReference>
<dbReference type="AlphaFoldDB" id="D3BRE0"/>
<dbReference type="InParanoid" id="D3BRE0"/>
<dbReference type="GeneID" id="31366017"/>